<name>A0A7W6EQG0_9BACT</name>
<accession>A0A7W6EQG0</accession>
<dbReference type="RefSeq" id="WP_164490218.1">
    <property type="nucleotide sequence ID" value="NZ_JACIBY010000005.1"/>
</dbReference>
<dbReference type="Proteomes" id="UP000541352">
    <property type="component" value="Unassembled WGS sequence"/>
</dbReference>
<protein>
    <submittedName>
        <fullName evidence="1">Uncharacterized protein YbbK (DUF523 family)</fullName>
    </submittedName>
</protein>
<dbReference type="AlphaFoldDB" id="A0A7W6EQG0"/>
<proteinExistence type="predicted"/>
<organism evidence="1 2">
    <name type="scientific">Runella defluvii</name>
    <dbReference type="NCBI Taxonomy" id="370973"/>
    <lineage>
        <taxon>Bacteria</taxon>
        <taxon>Pseudomonadati</taxon>
        <taxon>Bacteroidota</taxon>
        <taxon>Cytophagia</taxon>
        <taxon>Cytophagales</taxon>
        <taxon>Spirosomataceae</taxon>
        <taxon>Runella</taxon>
    </lineage>
</organism>
<gene>
    <name evidence="1" type="ORF">FHS57_002580</name>
</gene>
<keyword evidence="2" id="KW-1185">Reference proteome</keyword>
<evidence type="ECO:0000313" key="2">
    <source>
        <dbReference type="Proteomes" id="UP000541352"/>
    </source>
</evidence>
<dbReference type="EMBL" id="JACIBY010000005">
    <property type="protein sequence ID" value="MBB3838574.1"/>
    <property type="molecule type" value="Genomic_DNA"/>
</dbReference>
<evidence type="ECO:0000313" key="1">
    <source>
        <dbReference type="EMBL" id="MBB3838574.1"/>
    </source>
</evidence>
<reference evidence="1 2" key="1">
    <citation type="submission" date="2020-08" db="EMBL/GenBank/DDBJ databases">
        <title>Genomic Encyclopedia of Type Strains, Phase IV (KMG-IV): sequencing the most valuable type-strain genomes for metagenomic binning, comparative biology and taxonomic classification.</title>
        <authorList>
            <person name="Goeker M."/>
        </authorList>
    </citation>
    <scope>NUCLEOTIDE SEQUENCE [LARGE SCALE GENOMIC DNA]</scope>
    <source>
        <strain evidence="1 2">DSM 17976</strain>
    </source>
</reference>
<sequence length="48" mass="5507">MKTNISKETTVRKSNEQVVEEKLKAANTFLKKADLSIVRKAMLKEKMP</sequence>
<comment type="caution">
    <text evidence="1">The sequence shown here is derived from an EMBL/GenBank/DDBJ whole genome shotgun (WGS) entry which is preliminary data.</text>
</comment>